<dbReference type="Proteomes" id="UP000150838">
    <property type="component" value="Segment"/>
</dbReference>
<evidence type="ECO:0000313" key="4">
    <source>
        <dbReference type="Proteomes" id="UP000150838"/>
    </source>
</evidence>
<proteinExistence type="predicted"/>
<dbReference type="Proteomes" id="UP000627101">
    <property type="component" value="Segment"/>
</dbReference>
<reference evidence="1 5" key="2">
    <citation type="submission" date="2016-05" db="EMBL/GenBank/DDBJ databases">
        <title>The analysis of a fowlpox virus genome sequence.</title>
        <authorList>
            <person name="Zhao Y."/>
            <person name="Liu S."/>
        </authorList>
    </citation>
    <scope>NUCLEOTIDE SEQUENCE [LARGE SCALE GENOMIC DNA]</scope>
    <source>
        <strain evidence="1 5">NX10</strain>
    </source>
</reference>
<dbReference type="KEGG" id="vg:1486584"/>
<gene>
    <name evidence="2" type="primary">fp9.036</name>
    <name evidence="1" type="synonym">ORF036</name>
</gene>
<protein>
    <submittedName>
        <fullName evidence="2">Uncharacterized protein fp9.036</fullName>
    </submittedName>
</protein>
<accession>A0A385HA90</accession>
<organism evidence="2 4">
    <name type="scientific">Fowlpox virus</name>
    <name type="common">FPV</name>
    <dbReference type="NCBI Taxonomy" id="10261"/>
    <lineage>
        <taxon>Viruses</taxon>
        <taxon>Varidnaviria</taxon>
        <taxon>Bamfordvirae</taxon>
        <taxon>Nucleocytoviricota</taxon>
        <taxon>Pokkesviricetes</taxon>
        <taxon>Chitovirales</taxon>
        <taxon>Poxviridae</taxon>
        <taxon>Chordopoxvirinae</taxon>
        <taxon>Avipoxvirus</taxon>
        <taxon>Avipoxvirus fowlpox</taxon>
    </lineage>
</organism>
<evidence type="ECO:0000313" key="2">
    <source>
        <dbReference type="EMBL" id="CAE52582.1"/>
    </source>
</evidence>
<evidence type="ECO:0000313" key="1">
    <source>
        <dbReference type="EMBL" id="ART91470.1"/>
    </source>
</evidence>
<reference evidence="3" key="3">
    <citation type="journal article" date="2021" name="Arch. Virol.">
        <title>Characterisation of an Australian fowlpox virus carrying a near-full-length provirus of reticuloendotheliosis virus.</title>
        <authorList>
            <person name="Sarker S."/>
            <person name="Athukorala A."/>
            <person name="Bowden T.R."/>
            <person name="Boyle D.B."/>
        </authorList>
    </citation>
    <scope>NUCLEOTIDE SEQUENCE</scope>
    <source>
        <strain evidence="3">FWPV-S</strain>
    </source>
</reference>
<dbReference type="Proteomes" id="UP000515929">
    <property type="component" value="Segment"/>
</dbReference>
<reference evidence="2 4" key="1">
    <citation type="journal article" date="2004" name="J. Gen. Virol.">
        <title>Comparison of the genome sequence of FP9, an attenuated, tissue culture-adapted European fowlpox virus, with those of virulent American and European viruses.</title>
        <authorList>
            <person name="Skinner M.A."/>
            <person name="Laidlaw S.M."/>
        </authorList>
    </citation>
    <scope>NUCLEOTIDE SEQUENCE [LARGE SCALE GENOMIC DNA]</scope>
    <source>
        <strain evidence="2">HP1-438 Munich</strain>
    </source>
</reference>
<dbReference type="EMBL" id="KX196452">
    <property type="protein sequence ID" value="ART91470.1"/>
    <property type="molecule type" value="Genomic_DNA"/>
</dbReference>
<dbReference type="RefSeq" id="NP_038999.1">
    <property type="nucleotide sequence ID" value="NC_002188.1"/>
</dbReference>
<dbReference type="EMBL" id="MW142017">
    <property type="protein sequence ID" value="QRM13570.1"/>
    <property type="molecule type" value="Genomic_DNA"/>
</dbReference>
<accession>Q70HB4</accession>
<evidence type="ECO:0000313" key="5">
    <source>
        <dbReference type="Proteomes" id="UP000515929"/>
    </source>
</evidence>
<organismHost>
    <name type="scientific">Vertebrata</name>
    <name type="common">vertebrates</name>
    <dbReference type="NCBI Taxonomy" id="7742"/>
</organismHost>
<evidence type="ECO:0000313" key="3">
    <source>
        <dbReference type="EMBL" id="QRM13570.1"/>
    </source>
</evidence>
<name>A0A385HA90_FOWPV</name>
<sequence length="153" mass="18105">MKMKYNKYYTYIYSMNYHMISFIDDIDLYTECSRITDFYRLINNTKVINIFVSETLTNILSQYLLNNEYLAHVMLVMDINDYTLEVGNYSNFIILCIDSEDCGLLLHNDGKCIVLYPNNMVRFVSYPYNSIDIKNSIATDSKYNIIVFFISRT</sequence>
<dbReference type="EMBL" id="AJ581527">
    <property type="protein sequence ID" value="CAE52582.1"/>
    <property type="molecule type" value="Genomic_DNA"/>
</dbReference>